<reference evidence="1" key="1">
    <citation type="journal article" date="2020" name="Stud. Mycol.">
        <title>101 Dothideomycetes genomes: a test case for predicting lifestyles and emergence of pathogens.</title>
        <authorList>
            <person name="Haridas S."/>
            <person name="Albert R."/>
            <person name="Binder M."/>
            <person name="Bloem J."/>
            <person name="Labutti K."/>
            <person name="Salamov A."/>
            <person name="Andreopoulos B."/>
            <person name="Baker S."/>
            <person name="Barry K."/>
            <person name="Bills G."/>
            <person name="Bluhm B."/>
            <person name="Cannon C."/>
            <person name="Castanera R."/>
            <person name="Culley D."/>
            <person name="Daum C."/>
            <person name="Ezra D."/>
            <person name="Gonzalez J."/>
            <person name="Henrissat B."/>
            <person name="Kuo A."/>
            <person name="Liang C."/>
            <person name="Lipzen A."/>
            <person name="Lutzoni F."/>
            <person name="Magnuson J."/>
            <person name="Mondo S."/>
            <person name="Nolan M."/>
            <person name="Ohm R."/>
            <person name="Pangilinan J."/>
            <person name="Park H.-J."/>
            <person name="Ramirez L."/>
            <person name="Alfaro M."/>
            <person name="Sun H."/>
            <person name="Tritt A."/>
            <person name="Yoshinaga Y."/>
            <person name="Zwiers L.-H."/>
            <person name="Turgeon B."/>
            <person name="Goodwin S."/>
            <person name="Spatafora J."/>
            <person name="Crous P."/>
            <person name="Grigoriev I."/>
        </authorList>
    </citation>
    <scope>NUCLEOTIDE SEQUENCE</scope>
    <source>
        <strain evidence="1">CBS 627.86</strain>
    </source>
</reference>
<dbReference type="OrthoDB" id="3795901at2759"/>
<accession>A0A6A5ZLR3</accession>
<dbReference type="AlphaFoldDB" id="A0A6A5ZLR3"/>
<evidence type="ECO:0000313" key="1">
    <source>
        <dbReference type="EMBL" id="KAF2119777.1"/>
    </source>
</evidence>
<evidence type="ECO:0008006" key="3">
    <source>
        <dbReference type="Google" id="ProtNLM"/>
    </source>
</evidence>
<dbReference type="InterPro" id="IPR038883">
    <property type="entry name" value="AN11006-like"/>
</dbReference>
<dbReference type="PANTHER" id="PTHR42085:SF1">
    <property type="entry name" value="F-BOX DOMAIN-CONTAINING PROTEIN"/>
    <property type="match status" value="1"/>
</dbReference>
<proteinExistence type="predicted"/>
<keyword evidence="2" id="KW-1185">Reference proteome</keyword>
<gene>
    <name evidence="1" type="ORF">BDV96DRAFT_642783</name>
</gene>
<protein>
    <recommendedName>
        <fullName evidence="3">F-box domain-containing protein</fullName>
    </recommendedName>
</protein>
<dbReference type="Proteomes" id="UP000799770">
    <property type="component" value="Unassembled WGS sequence"/>
</dbReference>
<dbReference type="EMBL" id="ML977315">
    <property type="protein sequence ID" value="KAF2119777.1"/>
    <property type="molecule type" value="Genomic_DNA"/>
</dbReference>
<dbReference type="PANTHER" id="PTHR42085">
    <property type="entry name" value="F-BOX DOMAIN-CONTAINING PROTEIN"/>
    <property type="match status" value="1"/>
</dbReference>
<name>A0A6A5ZLR3_9PLEO</name>
<organism evidence="1 2">
    <name type="scientific">Lophiotrema nucula</name>
    <dbReference type="NCBI Taxonomy" id="690887"/>
    <lineage>
        <taxon>Eukaryota</taxon>
        <taxon>Fungi</taxon>
        <taxon>Dikarya</taxon>
        <taxon>Ascomycota</taxon>
        <taxon>Pezizomycotina</taxon>
        <taxon>Dothideomycetes</taxon>
        <taxon>Pleosporomycetidae</taxon>
        <taxon>Pleosporales</taxon>
        <taxon>Lophiotremataceae</taxon>
        <taxon>Lophiotrema</taxon>
    </lineage>
</organism>
<evidence type="ECO:0000313" key="2">
    <source>
        <dbReference type="Proteomes" id="UP000799770"/>
    </source>
</evidence>
<sequence length="383" mass="43536">MPGQVVLRGRVHKIQPKRPKGLSAADREIMGQFSTRSSASTTQVALPGFLRLPGELRNQIYNYSLEDQDIKQALLVHRPRRANLRHRHRPTSRPYYGLTQVCRVLRNEYRPLHLKKQEIGLDLTDANGFIAGQYNTRQGDAGHCGNGNFTFALNKTVPDKEKYIGVDIWPALNMWANSGKVEAGFGRYMHQNLHGYDHLNDGEAKDLYRLLGRIIDDNGNCSTLINGQWRAVLQGLKLAKVIVVRAPRRKSKQVPPAPRGTQMVQVAPYSPLFRAEPLPITAAPRAPPGVPFIQTTTSPLQWFQAPTAPQHPATVQVLQPYIRILFKYQHRESWMTPNCTYAPFHPLLRLWLRKMGFADMEFFEVQVGYTRSSSRRTATKKNI</sequence>